<organism evidence="1 2">
    <name type="scientific">Strongylocentrotus purpuratus</name>
    <name type="common">Purple sea urchin</name>
    <dbReference type="NCBI Taxonomy" id="7668"/>
    <lineage>
        <taxon>Eukaryota</taxon>
        <taxon>Metazoa</taxon>
        <taxon>Echinodermata</taxon>
        <taxon>Eleutherozoa</taxon>
        <taxon>Echinozoa</taxon>
        <taxon>Echinoidea</taxon>
        <taxon>Euechinoidea</taxon>
        <taxon>Echinacea</taxon>
        <taxon>Camarodonta</taxon>
        <taxon>Echinidea</taxon>
        <taxon>Strongylocentrotidae</taxon>
        <taxon>Strongylocentrotus</taxon>
    </lineage>
</organism>
<evidence type="ECO:0000313" key="1">
    <source>
        <dbReference type="EnsemblMetazoa" id="XP_030855476"/>
    </source>
</evidence>
<dbReference type="InterPro" id="IPR008614">
    <property type="entry name" value="FIBP"/>
</dbReference>
<dbReference type="CTD" id="9158"/>
<name>A0A7M7PS64_STRPU</name>
<keyword evidence="2" id="KW-1185">Reference proteome</keyword>
<proteinExistence type="predicted"/>
<dbReference type="KEGG" id="spu:579756"/>
<dbReference type="RefSeq" id="XP_030855476.1">
    <property type="nucleotide sequence ID" value="XM_030999616.1"/>
</dbReference>
<dbReference type="OMA" id="MTVVTCC"/>
<dbReference type="OrthoDB" id="16955at2759"/>
<reference evidence="2" key="1">
    <citation type="submission" date="2015-02" db="EMBL/GenBank/DDBJ databases">
        <title>Genome sequencing for Strongylocentrotus purpuratus.</title>
        <authorList>
            <person name="Murali S."/>
            <person name="Liu Y."/>
            <person name="Vee V."/>
            <person name="English A."/>
            <person name="Wang M."/>
            <person name="Skinner E."/>
            <person name="Han Y."/>
            <person name="Muzny D.M."/>
            <person name="Worley K.C."/>
            <person name="Gibbs R.A."/>
        </authorList>
    </citation>
    <scope>NUCLEOTIDE SEQUENCE</scope>
</reference>
<dbReference type="GeneID" id="579756"/>
<dbReference type="Proteomes" id="UP000007110">
    <property type="component" value="Unassembled WGS sequence"/>
</dbReference>
<evidence type="ECO:0000313" key="2">
    <source>
        <dbReference type="Proteomes" id="UP000007110"/>
    </source>
</evidence>
<accession>A0A7M7PS64</accession>
<dbReference type="AlphaFoldDB" id="A0A7M7PS64"/>
<dbReference type="GO" id="GO:0005634">
    <property type="term" value="C:nucleus"/>
    <property type="evidence" value="ECO:0000318"/>
    <property type="project" value="GO_Central"/>
</dbReference>
<sequence>MSETTVNVVVGNITMVDPEVYRYWLDGYSAYEAARRRHQKVNRQKPGYSFEIIKNDTDDNYRAFIAMENYLQNPISLANQPLFQLPSDMQGFLIENFYELDSSVAREILGKKLSSRHRKDLDEIRDKTNVALRSCRRQYDNFKRVFKTVEDMEGPMVKNIQKHFLLSEELAKKYAAIVFFANNRFETGKKRVQYLTFNDLAYCADEMISSWTVGSVDSRKEDLDADFDREFLQTLRELKFLAYDKDASDQHRTLLCNTIKGKISDRAYSDIESDFKTVSRAIISIASGMIHSKELRDFFNDVVEKIVEPCRHSSWTADDMSKFLTVYTSSAYQVEAMGRNPRLHSTLQRYMSTLKKCTITMYHS</sequence>
<evidence type="ECO:0008006" key="3">
    <source>
        <dbReference type="Google" id="ProtNLM"/>
    </source>
</evidence>
<dbReference type="EnsemblMetazoa" id="XM_030999616">
    <property type="protein sequence ID" value="XP_030855476"/>
    <property type="gene ID" value="LOC579756"/>
</dbReference>
<dbReference type="FunCoup" id="A0A7M7PS64">
    <property type="interactions" value="839"/>
</dbReference>
<reference evidence="1" key="2">
    <citation type="submission" date="2021-01" db="UniProtKB">
        <authorList>
            <consortium name="EnsemblMetazoa"/>
        </authorList>
    </citation>
    <scope>IDENTIFICATION</scope>
</reference>
<dbReference type="InParanoid" id="A0A7M7PS64"/>
<dbReference type="PANTHER" id="PTHR13223:SF2">
    <property type="entry name" value="ACIDIC FIBROBLAST GROWTH FACTOR INTRACELLULAR-BINDING PROTEIN"/>
    <property type="match status" value="1"/>
</dbReference>
<dbReference type="PANTHER" id="PTHR13223">
    <property type="entry name" value="ACIDIC FIBROBLAST GROWTH FACTOR INTRACELLULAR BINDING PROTEIN"/>
    <property type="match status" value="1"/>
</dbReference>
<dbReference type="Pfam" id="PF05427">
    <property type="entry name" value="FIBP"/>
    <property type="match status" value="1"/>
</dbReference>
<protein>
    <recommendedName>
        <fullName evidence="3">Acidic fibroblast growth factor intracellular-binding protein</fullName>
    </recommendedName>
</protein>